<accession>A0A953J5P6</accession>
<dbReference type="CDD" id="cd03360">
    <property type="entry name" value="LbH_AT_putative"/>
    <property type="match status" value="1"/>
</dbReference>
<feature type="binding site" evidence="6">
    <location>
        <position position="149"/>
    </location>
    <ligand>
        <name>acetyl-CoA</name>
        <dbReference type="ChEBI" id="CHEBI:57288"/>
    </ligand>
</feature>
<evidence type="ECO:0000256" key="6">
    <source>
        <dbReference type="PIRSR" id="PIRSR620019-2"/>
    </source>
</evidence>
<keyword evidence="4" id="KW-0012">Acyltransferase</keyword>
<evidence type="ECO:0000256" key="1">
    <source>
        <dbReference type="ARBA" id="ARBA00007274"/>
    </source>
</evidence>
<dbReference type="InterPro" id="IPR020019">
    <property type="entry name" value="AcTrfase_PglD-like"/>
</dbReference>
<proteinExistence type="inferred from homology"/>
<dbReference type="Gene3D" id="3.40.50.20">
    <property type="match status" value="1"/>
</dbReference>
<dbReference type="Pfam" id="PF00132">
    <property type="entry name" value="Hexapep"/>
    <property type="match status" value="1"/>
</dbReference>
<sequence length="208" mass="21380">MILPVIIIGGGGHAKVLLDTLYLNGIEVLGIVEADPEKRGKTLLNTPIIGGDDAILIYEPGNIELVNGIGSVNLPSKRRVVFDKFKEAGFAFAKVIHPSAVIASDAEISEGIQIMAGAVIQPGCRIGKNAIINTKVSIDHDCLIDNHVHIAPGVTVSGGVRIGTGAHVGAGTTIIQGVNIGSNCVIGAGSLVIRDIPDGAKVMGVPAY</sequence>
<dbReference type="GO" id="GO:0016746">
    <property type="term" value="F:acyltransferase activity"/>
    <property type="evidence" value="ECO:0007669"/>
    <property type="project" value="UniProtKB-KW"/>
</dbReference>
<dbReference type="InterPro" id="IPR001451">
    <property type="entry name" value="Hexapep"/>
</dbReference>
<dbReference type="InterPro" id="IPR050179">
    <property type="entry name" value="Trans_hexapeptide_repeat"/>
</dbReference>
<name>A0A953J5P6_9BACT</name>
<evidence type="ECO:0000256" key="4">
    <source>
        <dbReference type="ARBA" id="ARBA00023315"/>
    </source>
</evidence>
<dbReference type="Pfam" id="PF17836">
    <property type="entry name" value="PglD_N"/>
    <property type="match status" value="1"/>
</dbReference>
<feature type="domain" description="PglD N-terminal" evidence="7">
    <location>
        <begin position="5"/>
        <end position="73"/>
    </location>
</feature>
<dbReference type="PANTHER" id="PTHR43300">
    <property type="entry name" value="ACETYLTRANSFERASE"/>
    <property type="match status" value="1"/>
</dbReference>
<feature type="active site" description="Proton acceptor" evidence="5">
    <location>
        <position position="140"/>
    </location>
</feature>
<protein>
    <submittedName>
        <fullName evidence="8">Acetyltransferase</fullName>
    </submittedName>
</protein>
<gene>
    <name evidence="8" type="ORF">K8I29_10980</name>
</gene>
<keyword evidence="2" id="KW-0808">Transferase</keyword>
<dbReference type="InterPro" id="IPR011004">
    <property type="entry name" value="Trimer_LpxA-like_sf"/>
</dbReference>
<dbReference type="InterPro" id="IPR041561">
    <property type="entry name" value="PglD_N"/>
</dbReference>
<dbReference type="InterPro" id="IPR018357">
    <property type="entry name" value="Hexapep_transf_CS"/>
</dbReference>
<feature type="site" description="Increases basicity of active site His" evidence="5">
    <location>
        <position position="141"/>
    </location>
</feature>
<feature type="binding site" evidence="6">
    <location>
        <position position="70"/>
    </location>
    <ligand>
        <name>substrate</name>
    </ligand>
</feature>
<reference evidence="8" key="1">
    <citation type="journal article" date="2021" name="bioRxiv">
        <title>Unraveling nitrogen, sulfur and carbon metabolic pathways and microbial community transcriptional responses to substrate deprivation and toxicity stresses in a bioreactor mimicking anoxic brackish coastal sediment conditions.</title>
        <authorList>
            <person name="Martins P.D."/>
            <person name="Echeveste M.J."/>
            <person name="Arshad A."/>
            <person name="Kurth J."/>
            <person name="Ouboter H."/>
            <person name="Jetten M.S.M."/>
            <person name="Welte C.U."/>
        </authorList>
    </citation>
    <scope>NUCLEOTIDE SEQUENCE</scope>
    <source>
        <strain evidence="8">MAG_39</strain>
    </source>
</reference>
<dbReference type="PROSITE" id="PS00101">
    <property type="entry name" value="HEXAPEP_TRANSFERASES"/>
    <property type="match status" value="1"/>
</dbReference>
<comment type="caution">
    <text evidence="8">The sequence shown here is derived from an EMBL/GenBank/DDBJ whole genome shotgun (WGS) entry which is preliminary data.</text>
</comment>
<dbReference type="AlphaFoldDB" id="A0A953J5P6"/>
<evidence type="ECO:0000259" key="7">
    <source>
        <dbReference type="Pfam" id="PF17836"/>
    </source>
</evidence>
<evidence type="ECO:0000256" key="3">
    <source>
        <dbReference type="ARBA" id="ARBA00022737"/>
    </source>
</evidence>
<evidence type="ECO:0000313" key="8">
    <source>
        <dbReference type="EMBL" id="MBZ0156716.1"/>
    </source>
</evidence>
<reference evidence="8" key="2">
    <citation type="submission" date="2021-08" db="EMBL/GenBank/DDBJ databases">
        <authorList>
            <person name="Dalcin Martins P."/>
        </authorList>
    </citation>
    <scope>NUCLEOTIDE SEQUENCE</scope>
    <source>
        <strain evidence="8">MAG_39</strain>
    </source>
</reference>
<dbReference type="NCBIfam" id="TIGR03570">
    <property type="entry name" value="NeuD_NnaD"/>
    <property type="match status" value="1"/>
</dbReference>
<dbReference type="Gene3D" id="2.160.10.10">
    <property type="entry name" value="Hexapeptide repeat proteins"/>
    <property type="match status" value="1"/>
</dbReference>
<dbReference type="EMBL" id="JAIOIV010000085">
    <property type="protein sequence ID" value="MBZ0156716.1"/>
    <property type="molecule type" value="Genomic_DNA"/>
</dbReference>
<dbReference type="SUPFAM" id="SSF51161">
    <property type="entry name" value="Trimeric LpxA-like enzymes"/>
    <property type="match status" value="1"/>
</dbReference>
<keyword evidence="3" id="KW-0677">Repeat</keyword>
<dbReference type="PANTHER" id="PTHR43300:SF7">
    <property type="entry name" value="UDP-N-ACETYLBACILLOSAMINE N-ACETYLTRANSFERASE"/>
    <property type="match status" value="1"/>
</dbReference>
<evidence type="ECO:0000313" key="9">
    <source>
        <dbReference type="Proteomes" id="UP000705867"/>
    </source>
</evidence>
<organism evidence="8 9">
    <name type="scientific">Candidatus Nitrobium versatile</name>
    <dbReference type="NCBI Taxonomy" id="2884831"/>
    <lineage>
        <taxon>Bacteria</taxon>
        <taxon>Pseudomonadati</taxon>
        <taxon>Nitrospirota</taxon>
        <taxon>Nitrospiria</taxon>
        <taxon>Nitrospirales</taxon>
        <taxon>Nitrospiraceae</taxon>
        <taxon>Candidatus Nitrobium</taxon>
    </lineage>
</organism>
<dbReference type="Proteomes" id="UP000705867">
    <property type="component" value="Unassembled WGS sequence"/>
</dbReference>
<comment type="similarity">
    <text evidence="1">Belongs to the transferase hexapeptide repeat family.</text>
</comment>
<evidence type="ECO:0000256" key="5">
    <source>
        <dbReference type="PIRSR" id="PIRSR620019-1"/>
    </source>
</evidence>
<evidence type="ECO:0000256" key="2">
    <source>
        <dbReference type="ARBA" id="ARBA00022679"/>
    </source>
</evidence>